<dbReference type="GO" id="GO:0006493">
    <property type="term" value="P:protein O-linked glycosylation"/>
    <property type="evidence" value="ECO:0007669"/>
    <property type="project" value="InterPro"/>
</dbReference>
<keyword evidence="7 8" id="KW-0802">TPR repeat</keyword>
<dbReference type="EMBL" id="CP015922">
    <property type="protein sequence ID" value="ANI98737.1"/>
    <property type="molecule type" value="Genomic_DNA"/>
</dbReference>
<evidence type="ECO:0000256" key="2">
    <source>
        <dbReference type="ARBA" id="ARBA00005386"/>
    </source>
</evidence>
<keyword evidence="11" id="KW-1185">Reference proteome</keyword>
<proteinExistence type="inferred from homology"/>
<dbReference type="Pfam" id="PF13414">
    <property type="entry name" value="TPR_11"/>
    <property type="match status" value="2"/>
</dbReference>
<dbReference type="OrthoDB" id="8608962at2"/>
<dbReference type="AlphaFoldDB" id="A0A191UCP8"/>
<name>A0A191UCP8_9BURK</name>
<dbReference type="InterPro" id="IPR029489">
    <property type="entry name" value="OGT/SEC/SPY_C"/>
</dbReference>
<feature type="repeat" description="TPR" evidence="8">
    <location>
        <begin position="146"/>
        <end position="179"/>
    </location>
</feature>
<dbReference type="GO" id="GO:0097363">
    <property type="term" value="F:protein O-acetylglucosaminyltransferase activity"/>
    <property type="evidence" value="ECO:0007669"/>
    <property type="project" value="UniProtKB-EC"/>
</dbReference>
<dbReference type="SMART" id="SM00028">
    <property type="entry name" value="TPR"/>
    <property type="match status" value="9"/>
</dbReference>
<dbReference type="SUPFAM" id="SSF48452">
    <property type="entry name" value="TPR-like"/>
    <property type="match status" value="2"/>
</dbReference>
<evidence type="ECO:0000256" key="4">
    <source>
        <dbReference type="ARBA" id="ARBA00022676"/>
    </source>
</evidence>
<dbReference type="KEGG" id="pwu:A8O14_00650"/>
<dbReference type="PROSITE" id="PS50005">
    <property type="entry name" value="TPR"/>
    <property type="match status" value="5"/>
</dbReference>
<accession>A0A191UCP8</accession>
<dbReference type="InterPro" id="IPR019734">
    <property type="entry name" value="TPR_rpt"/>
</dbReference>
<evidence type="ECO:0000256" key="1">
    <source>
        <dbReference type="ARBA" id="ARBA00004922"/>
    </source>
</evidence>
<dbReference type="Gene3D" id="3.40.50.2000">
    <property type="entry name" value="Glycogen Phosphorylase B"/>
    <property type="match status" value="1"/>
</dbReference>
<evidence type="ECO:0000256" key="3">
    <source>
        <dbReference type="ARBA" id="ARBA00011970"/>
    </source>
</evidence>
<dbReference type="PANTHER" id="PTHR44366">
    <property type="entry name" value="UDP-N-ACETYLGLUCOSAMINE--PEPTIDE N-ACETYLGLUCOSAMINYLTRANSFERASE 110 KDA SUBUNIT"/>
    <property type="match status" value="1"/>
</dbReference>
<evidence type="ECO:0000256" key="6">
    <source>
        <dbReference type="ARBA" id="ARBA00022737"/>
    </source>
</evidence>
<feature type="repeat" description="TPR" evidence="8">
    <location>
        <begin position="180"/>
        <end position="213"/>
    </location>
</feature>
<dbReference type="Proteomes" id="UP000078463">
    <property type="component" value="Chromosome"/>
</dbReference>
<dbReference type="RefSeq" id="WP_068947746.1">
    <property type="nucleotide sequence ID" value="NZ_CP015922.1"/>
</dbReference>
<dbReference type="Pfam" id="PF13431">
    <property type="entry name" value="TPR_17"/>
    <property type="match status" value="1"/>
</dbReference>
<evidence type="ECO:0000259" key="9">
    <source>
        <dbReference type="Pfam" id="PF13844"/>
    </source>
</evidence>
<evidence type="ECO:0000313" key="11">
    <source>
        <dbReference type="Proteomes" id="UP000078463"/>
    </source>
</evidence>
<feature type="repeat" description="TPR" evidence="8">
    <location>
        <begin position="248"/>
        <end position="281"/>
    </location>
</feature>
<dbReference type="PROSITE" id="PS50293">
    <property type="entry name" value="TPR_REGION"/>
    <property type="match status" value="3"/>
</dbReference>
<evidence type="ECO:0000256" key="5">
    <source>
        <dbReference type="ARBA" id="ARBA00022679"/>
    </source>
</evidence>
<comment type="pathway">
    <text evidence="1">Protein modification; protein glycosylation.</text>
</comment>
<protein>
    <recommendedName>
        <fullName evidence="3">protein O-GlcNAc transferase</fullName>
        <ecNumber evidence="3">2.4.1.255</ecNumber>
    </recommendedName>
</protein>
<sequence length="777" mass="88557">MNKPNPPSKIDNLIAQGLTFQRCGQFEQAKLIYEQILSTNDRHYDALHYLGILLAQQGQLAKGELLLRKAILVNGQDEKAYNNLGLVLQGLNNELEALAAYDQAIAINGSGVEAHYNRACLLQNMGQLQAAIEGFDDALLLRPDHVEALNNRGNAQDEIHLYEEAIKSYRRALQLRPGYAECLYNLGLTLGKVDRVAEALECCQKALALQPLDPEILNVIGYMQMLLDQDVQALSSFEKSISLFNHSPQVYFNYAYLLHKLQKYEAALAAYNRAIELKPDYTDAIFNRGNTHHRVGNYSLSIADYKRALELDPEDARAKWALTISAIPPVIHSIGEQNDSRKNFRESLTALDAWFNIAREGEGHKVVGSRQPFYLAYQDQNNKQLLEQYGDICIRLMSVWQKKNTQKIVDRVPNEKMHIGIVTNHIHDHSVWNAIVKGWVSELNMDQFEVSIFYLGNVFDEETAFARSKVKGFINTKQPLLAWMKTILDSNIDALIYPEIGMHTETLQLASMRLAPLQIASWGHPETTGLKTIDCYLSAELMETENAQNHYVEKVVRLPNLGCYYFPLDIKPVDIDLSALGLDVKKLILLCPGTPYKYIEKYDDVYVEIAKSLKNCQLVFFTAAHWASFGLEARLRKKFEAENISFEDHIKFIPWLSRGEFFGLMSKATMYLDTIGFSGFNTAMQAIECNLPIVTMKTPYLRGNLATAPLSLMKIFDLVVNNEQEYVNQVIKLAIDKKYLQQIKSQIEERKHILFKDKSVIQKLEQFLLEWRSKNLL</sequence>
<keyword evidence="6" id="KW-0677">Repeat</keyword>
<dbReference type="Pfam" id="PF13432">
    <property type="entry name" value="TPR_16"/>
    <property type="match status" value="1"/>
</dbReference>
<feature type="repeat" description="TPR" evidence="8">
    <location>
        <begin position="282"/>
        <end position="315"/>
    </location>
</feature>
<feature type="domain" description="O-GlcNAc transferase C-terminal" evidence="9">
    <location>
        <begin position="632"/>
        <end position="758"/>
    </location>
</feature>
<organism evidence="10 11">
    <name type="scientific">Polynucleobacter wuianus</name>
    <dbReference type="NCBI Taxonomy" id="1743168"/>
    <lineage>
        <taxon>Bacteria</taxon>
        <taxon>Pseudomonadati</taxon>
        <taxon>Pseudomonadota</taxon>
        <taxon>Betaproteobacteria</taxon>
        <taxon>Burkholderiales</taxon>
        <taxon>Burkholderiaceae</taxon>
        <taxon>Polynucleobacter</taxon>
    </lineage>
</organism>
<dbReference type="Pfam" id="PF13844">
    <property type="entry name" value="Glyco_transf_41"/>
    <property type="match status" value="1"/>
</dbReference>
<dbReference type="PANTHER" id="PTHR44366:SF1">
    <property type="entry name" value="UDP-N-ACETYLGLUCOSAMINE--PEPTIDE N-ACETYLGLUCOSAMINYLTRANSFERASE 110 KDA SUBUNIT"/>
    <property type="match status" value="1"/>
</dbReference>
<keyword evidence="5" id="KW-0808">Transferase</keyword>
<dbReference type="Gene3D" id="3.40.50.11380">
    <property type="match status" value="1"/>
</dbReference>
<reference evidence="11" key="1">
    <citation type="submission" date="2016-05" db="EMBL/GenBank/DDBJ databases">
        <title>Polynucleobacter sp. QLW-P1FAT50C-4 genome.</title>
        <authorList>
            <person name="Hahn M.W."/>
        </authorList>
    </citation>
    <scope>NUCLEOTIDE SEQUENCE [LARGE SCALE GENOMIC DNA]</scope>
    <source>
        <strain evidence="11">QLW-P1FAT50C-4</strain>
    </source>
</reference>
<feature type="repeat" description="TPR" evidence="8">
    <location>
        <begin position="112"/>
        <end position="145"/>
    </location>
</feature>
<evidence type="ECO:0000256" key="8">
    <source>
        <dbReference type="PROSITE-ProRule" id="PRU00339"/>
    </source>
</evidence>
<dbReference type="SUPFAM" id="SSF53756">
    <property type="entry name" value="UDP-Glycosyltransferase/glycogen phosphorylase"/>
    <property type="match status" value="1"/>
</dbReference>
<dbReference type="EC" id="2.4.1.255" evidence="3"/>
<gene>
    <name evidence="10" type="ORF">A8O14_00650</name>
</gene>
<evidence type="ECO:0000313" key="10">
    <source>
        <dbReference type="EMBL" id="ANI98737.1"/>
    </source>
</evidence>
<keyword evidence="4" id="KW-0328">Glycosyltransferase</keyword>
<evidence type="ECO:0000256" key="7">
    <source>
        <dbReference type="ARBA" id="ARBA00022803"/>
    </source>
</evidence>
<dbReference type="InterPro" id="IPR037919">
    <property type="entry name" value="OGT"/>
</dbReference>
<dbReference type="InterPro" id="IPR011990">
    <property type="entry name" value="TPR-like_helical_dom_sf"/>
</dbReference>
<comment type="similarity">
    <text evidence="2">Belongs to the glycosyltransferase 41 family. O-GlcNAc transferase subfamily.</text>
</comment>
<dbReference type="STRING" id="1743168.A8O14_00650"/>
<dbReference type="Gene3D" id="1.25.40.10">
    <property type="entry name" value="Tetratricopeptide repeat domain"/>
    <property type="match status" value="3"/>
</dbReference>